<name>A0A7D9JJ71_PARCT</name>
<dbReference type="Proteomes" id="UP001152795">
    <property type="component" value="Unassembled WGS sequence"/>
</dbReference>
<proteinExistence type="predicted"/>
<dbReference type="OrthoDB" id="5988638at2759"/>
<dbReference type="EMBL" id="CACRXK020017296">
    <property type="protein sequence ID" value="CAB4031015.1"/>
    <property type="molecule type" value="Genomic_DNA"/>
</dbReference>
<gene>
    <name evidence="1" type="ORF">PACLA_8A079694</name>
</gene>
<keyword evidence="2" id="KW-1185">Reference proteome</keyword>
<evidence type="ECO:0000313" key="1">
    <source>
        <dbReference type="EMBL" id="CAB4031015.1"/>
    </source>
</evidence>
<organism evidence="1 2">
    <name type="scientific">Paramuricea clavata</name>
    <name type="common">Red gorgonian</name>
    <name type="synonym">Violescent sea-whip</name>
    <dbReference type="NCBI Taxonomy" id="317549"/>
    <lineage>
        <taxon>Eukaryota</taxon>
        <taxon>Metazoa</taxon>
        <taxon>Cnidaria</taxon>
        <taxon>Anthozoa</taxon>
        <taxon>Octocorallia</taxon>
        <taxon>Malacalcyonacea</taxon>
        <taxon>Plexauridae</taxon>
        <taxon>Paramuricea</taxon>
    </lineage>
</organism>
<protein>
    <submittedName>
        <fullName evidence="1">Uncharacterized protein</fullName>
    </submittedName>
</protein>
<sequence>TGACKASSSCNEIATINAIALATSAIATVVNPTMSAVAYRISTVLFHSGISHVDVQRLNRLGICMSSDSVINLHENMGENFDYAAKKWKKEIEENNSMLLFVMEIEGKMLNCSNDDMHLDTTLNLDEDSLKA</sequence>
<evidence type="ECO:0000313" key="2">
    <source>
        <dbReference type="Proteomes" id="UP001152795"/>
    </source>
</evidence>
<comment type="caution">
    <text evidence="1">The sequence shown here is derived from an EMBL/GenBank/DDBJ whole genome shotgun (WGS) entry which is preliminary data.</text>
</comment>
<dbReference type="AlphaFoldDB" id="A0A7D9JJ71"/>
<reference evidence="1" key="1">
    <citation type="submission" date="2020-04" db="EMBL/GenBank/DDBJ databases">
        <authorList>
            <person name="Alioto T."/>
            <person name="Alioto T."/>
            <person name="Gomez Garrido J."/>
        </authorList>
    </citation>
    <scope>NUCLEOTIDE SEQUENCE</scope>
    <source>
        <strain evidence="1">A484AB</strain>
    </source>
</reference>
<feature type="non-terminal residue" evidence="1">
    <location>
        <position position="1"/>
    </location>
</feature>
<accession>A0A7D9JJ71</accession>